<dbReference type="Proteomes" id="UP000241462">
    <property type="component" value="Unassembled WGS sequence"/>
</dbReference>
<dbReference type="InParanoid" id="A0A2T2ZW89"/>
<evidence type="ECO:0000259" key="2">
    <source>
        <dbReference type="PROSITE" id="PS50948"/>
    </source>
</evidence>
<keyword evidence="4" id="KW-1185">Reference proteome</keyword>
<proteinExistence type="predicted"/>
<feature type="domain" description="Apple" evidence="2">
    <location>
        <begin position="35"/>
        <end position="112"/>
    </location>
</feature>
<dbReference type="OrthoDB" id="5227871at2759"/>
<dbReference type="InterPro" id="IPR003609">
    <property type="entry name" value="Pan_app"/>
</dbReference>
<reference evidence="3 4" key="1">
    <citation type="journal article" date="2018" name="Mycol. Prog.">
        <title>Coniella lustricola, a new species from submerged detritus.</title>
        <authorList>
            <person name="Raudabaugh D.B."/>
            <person name="Iturriaga T."/>
            <person name="Carver A."/>
            <person name="Mondo S."/>
            <person name="Pangilinan J."/>
            <person name="Lipzen A."/>
            <person name="He G."/>
            <person name="Amirebrahimi M."/>
            <person name="Grigoriev I.V."/>
            <person name="Miller A.N."/>
        </authorList>
    </citation>
    <scope>NUCLEOTIDE SEQUENCE [LARGE SCALE GENOMIC DNA]</scope>
    <source>
        <strain evidence="3 4">B22-T-1</strain>
    </source>
</reference>
<name>A0A2T2ZW89_9PEZI</name>
<evidence type="ECO:0000313" key="4">
    <source>
        <dbReference type="Proteomes" id="UP000241462"/>
    </source>
</evidence>
<evidence type="ECO:0000313" key="3">
    <source>
        <dbReference type="EMBL" id="PSR78296.1"/>
    </source>
</evidence>
<evidence type="ECO:0000256" key="1">
    <source>
        <dbReference type="SAM" id="SignalP"/>
    </source>
</evidence>
<gene>
    <name evidence="3" type="ORF">BD289DRAFT_486118</name>
</gene>
<organism evidence="3 4">
    <name type="scientific">Coniella lustricola</name>
    <dbReference type="NCBI Taxonomy" id="2025994"/>
    <lineage>
        <taxon>Eukaryota</taxon>
        <taxon>Fungi</taxon>
        <taxon>Dikarya</taxon>
        <taxon>Ascomycota</taxon>
        <taxon>Pezizomycotina</taxon>
        <taxon>Sordariomycetes</taxon>
        <taxon>Sordariomycetidae</taxon>
        <taxon>Diaporthales</taxon>
        <taxon>Schizoparmaceae</taxon>
        <taxon>Coniella</taxon>
    </lineage>
</organism>
<dbReference type="EMBL" id="KZ678614">
    <property type="protein sequence ID" value="PSR78296.1"/>
    <property type="molecule type" value="Genomic_DNA"/>
</dbReference>
<dbReference type="AlphaFoldDB" id="A0A2T2ZW89"/>
<feature type="chain" id="PRO_5015569326" description="Apple domain-containing protein" evidence="1">
    <location>
        <begin position="20"/>
        <end position="431"/>
    </location>
</feature>
<keyword evidence="1" id="KW-0732">Signal</keyword>
<sequence length="431" mass="42820">MVSTRLAVALALGTTLCVAQTTTTTAAAASATPTCGLVGYDEGSELAYYGDSATAVYSSYSACSAQCDATSTCLSFAIDPSVACILYSVAAENNVVLSSTSPYTFFDKGGVCPTVTASSTAAPTSTGPVATPTCTGLVGYDAGGTNIGYYTDATSVTYAGCLALCDANSACLSFGLTSTPACILYDYVVEGNDISSPGSGNTFYDAGGACPTTASASSATTTVPTVTASPTCTGFVGYDAGGTNIGYYADAASATYSGCLALCDANAECLSFGVVAGPACILYNYTVEGNDVSSPGSGNTFYDAGGACPTTTTSASSTTVTTPVQTGAFANCPSNIVPYNVSNIVTPYTPCNSSYPYSACMSDTDGISSYCNLCGACTTTTCTTDADCGTGYACIENSACPVTGAATGAPVCLYMLAGGSDYGCYDALQLP</sequence>
<accession>A0A2T2ZW89</accession>
<feature type="signal peptide" evidence="1">
    <location>
        <begin position="1"/>
        <end position="19"/>
    </location>
</feature>
<dbReference type="PROSITE" id="PS50948">
    <property type="entry name" value="PAN"/>
    <property type="match status" value="1"/>
</dbReference>
<protein>
    <recommendedName>
        <fullName evidence="2">Apple domain-containing protein</fullName>
    </recommendedName>
</protein>